<comment type="caution">
    <text evidence="2">The sequence shown here is derived from an EMBL/GenBank/DDBJ whole genome shotgun (WGS) entry which is preliminary data.</text>
</comment>
<reference evidence="2 3" key="1">
    <citation type="submission" date="2019-06" db="EMBL/GenBank/DDBJ databases">
        <title>Enrichment of Autotrophic Halophilic Microorganisms from Red Sea Brine Pool Using Microbial Electrosynthesis System.</title>
        <authorList>
            <person name="Alqahtani M.F."/>
            <person name="Bajracharya S."/>
            <person name="Katuri K.P."/>
            <person name="Ali M."/>
            <person name="Saikaly P.E."/>
        </authorList>
    </citation>
    <scope>NUCLEOTIDE SEQUENCE [LARGE SCALE GENOMIC DNA]</scope>
    <source>
        <strain evidence="2">MES15</strain>
    </source>
</reference>
<dbReference type="InterPro" id="IPR011051">
    <property type="entry name" value="RmlC_Cupin_sf"/>
</dbReference>
<dbReference type="OrthoDB" id="5917767at2"/>
<accession>A0A1E3C9E6</accession>
<feature type="signal peptide" evidence="1">
    <location>
        <begin position="1"/>
        <end position="24"/>
    </location>
</feature>
<dbReference type="Proteomes" id="UP000431462">
    <property type="component" value="Unassembled WGS sequence"/>
</dbReference>
<dbReference type="Gene3D" id="2.60.120.10">
    <property type="entry name" value="Jelly Rolls"/>
    <property type="match status" value="1"/>
</dbReference>
<evidence type="ECO:0000313" key="3">
    <source>
        <dbReference type="Proteomes" id="UP000431462"/>
    </source>
</evidence>
<evidence type="ECO:0000313" key="2">
    <source>
        <dbReference type="EMBL" id="MTJ00477.1"/>
    </source>
</evidence>
<dbReference type="SUPFAM" id="SSF51182">
    <property type="entry name" value="RmlC-like cupins"/>
    <property type="match status" value="1"/>
</dbReference>
<evidence type="ECO:0008006" key="4">
    <source>
        <dbReference type="Google" id="ProtNLM"/>
    </source>
</evidence>
<dbReference type="RefSeq" id="WP_069183932.1">
    <property type="nucleotide sequence ID" value="NZ_LXRF01000004.1"/>
</dbReference>
<organism evidence="2 3">
    <name type="scientific">Marinobacter adhaerens</name>
    <dbReference type="NCBI Taxonomy" id="1033846"/>
    <lineage>
        <taxon>Bacteria</taxon>
        <taxon>Pseudomonadati</taxon>
        <taxon>Pseudomonadota</taxon>
        <taxon>Gammaproteobacteria</taxon>
        <taxon>Pseudomonadales</taxon>
        <taxon>Marinobacteraceae</taxon>
        <taxon>Marinobacter</taxon>
    </lineage>
</organism>
<gene>
    <name evidence="2" type="ORF">FH752_17875</name>
</gene>
<dbReference type="AlphaFoldDB" id="A0A1E3C9E6"/>
<dbReference type="InterPro" id="IPR014710">
    <property type="entry name" value="RmlC-like_jellyroll"/>
</dbReference>
<proteinExistence type="predicted"/>
<keyword evidence="1" id="KW-0732">Signal</keyword>
<feature type="chain" id="PRO_5044370365" description="Cupin 2 conserved barrel domain-containing protein" evidence="1">
    <location>
        <begin position="25"/>
        <end position="126"/>
    </location>
</feature>
<dbReference type="EMBL" id="VENC01000022">
    <property type="protein sequence ID" value="MTJ00477.1"/>
    <property type="molecule type" value="Genomic_DNA"/>
</dbReference>
<name>A0A1E3C9E6_9GAMM</name>
<protein>
    <recommendedName>
        <fullName evidence="4">Cupin 2 conserved barrel domain-containing protein</fullName>
    </recommendedName>
</protein>
<sequence>MPSTNLRNLFFGAAFLAATGGATAESQADQAAHVASPEYYSVLKENEHVLVLKMVLQPGESDAMHRHHNETVYFQKGGQLTITKPGGESFQANVPDGHVMWHESWTHQVTNSGKSEVVAIIVEDKP</sequence>
<evidence type="ECO:0000256" key="1">
    <source>
        <dbReference type="SAM" id="SignalP"/>
    </source>
</evidence>